<feature type="domain" description="PD-(D/E)XK endonuclease-like" evidence="8">
    <location>
        <begin position="4"/>
        <end position="279"/>
    </location>
</feature>
<evidence type="ECO:0000313" key="10">
    <source>
        <dbReference type="Proteomes" id="UP000642910"/>
    </source>
</evidence>
<dbReference type="InterPro" id="IPR011335">
    <property type="entry name" value="Restrct_endonuc-II-like"/>
</dbReference>
<keyword evidence="10" id="KW-1185">Reference proteome</keyword>
<dbReference type="Gene3D" id="3.90.320.10">
    <property type="match status" value="1"/>
</dbReference>
<evidence type="ECO:0000259" key="8">
    <source>
        <dbReference type="Pfam" id="PF12705"/>
    </source>
</evidence>
<keyword evidence="6" id="KW-0238">DNA-binding</keyword>
<reference evidence="9 10" key="1">
    <citation type="submission" date="2020-11" db="EMBL/GenBank/DDBJ databases">
        <title>Genomic insight of Alicyclobacillus mali FL 18 reveals a new arsenic-resistant strain, with potential in environmental biotechnology.</title>
        <authorList>
            <person name="Fiorentino G."/>
            <person name="Gallo G."/>
            <person name="Aulitto M."/>
        </authorList>
    </citation>
    <scope>NUCLEOTIDE SEQUENCE [LARGE SCALE GENOMIC DNA]</scope>
    <source>
        <strain evidence="9 10">FL 18</strain>
    </source>
</reference>
<evidence type="ECO:0000256" key="3">
    <source>
        <dbReference type="ARBA" id="ARBA00022801"/>
    </source>
</evidence>
<dbReference type="RefSeq" id="WP_195867976.1">
    <property type="nucleotide sequence ID" value="NZ_JADPKZ010000045.1"/>
</dbReference>
<evidence type="ECO:0000256" key="5">
    <source>
        <dbReference type="ARBA" id="ARBA00022840"/>
    </source>
</evidence>
<protein>
    <submittedName>
        <fullName evidence="9">PD-(D/E)XK nuclease family protein</fullName>
    </submittedName>
</protein>
<dbReference type="Proteomes" id="UP000642910">
    <property type="component" value="Unassembled WGS sequence"/>
</dbReference>
<dbReference type="InterPro" id="IPR038726">
    <property type="entry name" value="PDDEXK_AddAB-type"/>
</dbReference>
<keyword evidence="4" id="KW-0347">Helicase</keyword>
<keyword evidence="5" id="KW-0067">ATP-binding</keyword>
<evidence type="ECO:0000256" key="2">
    <source>
        <dbReference type="ARBA" id="ARBA00022763"/>
    </source>
</evidence>
<keyword evidence="7" id="KW-0234">DNA repair</keyword>
<accession>A0ABS0F5E1</accession>
<evidence type="ECO:0000256" key="6">
    <source>
        <dbReference type="ARBA" id="ARBA00023125"/>
    </source>
</evidence>
<evidence type="ECO:0000256" key="7">
    <source>
        <dbReference type="ARBA" id="ARBA00023204"/>
    </source>
</evidence>
<keyword evidence="2" id="KW-0227">DNA damage</keyword>
<sequence>METLTYSRISTRARCAMREHLHYELRLRPRQIQWSLDIGSSFHAAMETWNQGQSEEEAVAAALARLNEVAARIKDPVELEKLPLRSVQLEVMVRAAIRRFPKYEPVVVEHEFSVPIINPRTGRASRTFRLAGKIDLVVKTPDGGYWLTEYKTTSQNLEQFRMRYGLDSQVSYYTLAAREALGIPIEGSLIRVIVKTRTEPRRGETLDEYRDRLEAMYTQESDRLLAEDLVVRDEAQLELTRRELWAEVQTRLFEKRLGVIRRNPQACSDFGGCPFRAACLQLENWQDMYYVAKAQHDELSMETQTA</sequence>
<proteinExistence type="predicted"/>
<comment type="caution">
    <text evidence="9">The sequence shown here is derived from an EMBL/GenBank/DDBJ whole genome shotgun (WGS) entry which is preliminary data.</text>
</comment>
<name>A0ABS0F5E1_9BACL</name>
<gene>
    <name evidence="9" type="ORF">IW967_11625</name>
</gene>
<dbReference type="EMBL" id="JADPKZ010000045">
    <property type="protein sequence ID" value="MBF8378504.1"/>
    <property type="molecule type" value="Genomic_DNA"/>
</dbReference>
<organism evidence="9 10">
    <name type="scientific">Alicyclobacillus mali</name>
    <name type="common">ex Roth et al. 2021</name>
    <dbReference type="NCBI Taxonomy" id="1123961"/>
    <lineage>
        <taxon>Bacteria</taxon>
        <taxon>Bacillati</taxon>
        <taxon>Bacillota</taxon>
        <taxon>Bacilli</taxon>
        <taxon>Bacillales</taxon>
        <taxon>Alicyclobacillaceae</taxon>
        <taxon>Alicyclobacillus</taxon>
    </lineage>
</organism>
<evidence type="ECO:0000313" key="9">
    <source>
        <dbReference type="EMBL" id="MBF8378504.1"/>
    </source>
</evidence>
<keyword evidence="1" id="KW-0547">Nucleotide-binding</keyword>
<evidence type="ECO:0000256" key="4">
    <source>
        <dbReference type="ARBA" id="ARBA00022806"/>
    </source>
</evidence>
<dbReference type="Pfam" id="PF12705">
    <property type="entry name" value="PDDEXK_1"/>
    <property type="match status" value="1"/>
</dbReference>
<dbReference type="InterPro" id="IPR011604">
    <property type="entry name" value="PDDEXK-like_dom_sf"/>
</dbReference>
<dbReference type="SUPFAM" id="SSF52980">
    <property type="entry name" value="Restriction endonuclease-like"/>
    <property type="match status" value="1"/>
</dbReference>
<keyword evidence="3" id="KW-0378">Hydrolase</keyword>
<evidence type="ECO:0000256" key="1">
    <source>
        <dbReference type="ARBA" id="ARBA00022741"/>
    </source>
</evidence>